<gene>
    <name evidence="10" type="ORF">FGF66_10375</name>
</gene>
<dbReference type="SMART" id="SM00862">
    <property type="entry name" value="Trans_reg_C"/>
    <property type="match status" value="1"/>
</dbReference>
<dbReference type="GO" id="GO:0000156">
    <property type="term" value="F:phosphorelay response regulator activity"/>
    <property type="evidence" value="ECO:0007669"/>
    <property type="project" value="TreeGrafter"/>
</dbReference>
<evidence type="ECO:0000256" key="7">
    <source>
        <dbReference type="PROSITE-ProRule" id="PRU01091"/>
    </source>
</evidence>
<keyword evidence="4 7" id="KW-0238">DNA-binding</keyword>
<dbReference type="InterPro" id="IPR001789">
    <property type="entry name" value="Sig_transdc_resp-reg_receiver"/>
</dbReference>
<sequence>MRILIIEDEPGIAGFLKEGLEEEYFAVDVASDGRKGVELALTSDYDLLLVDWMIPGISGIEVCRRLRKEDVETPVIFLTAKDTIEDVVFGLDAGANDYIRKPFEFEELLARIRVQLRRRGSEGGPLAAGLLSVDPATHEARYGSTGLALTPKEFALLEFLLRNKGKVCTRSRIIEHVWDMHFDSDTSVIDVYINFLRKKLDAAGCRNLIQTIRGVGYIIREEAAEGA</sequence>
<proteinExistence type="predicted"/>
<dbReference type="Gene3D" id="1.10.10.10">
    <property type="entry name" value="Winged helix-like DNA-binding domain superfamily/Winged helix DNA-binding domain"/>
    <property type="match status" value="1"/>
</dbReference>
<evidence type="ECO:0000256" key="3">
    <source>
        <dbReference type="ARBA" id="ARBA00023015"/>
    </source>
</evidence>
<dbReference type="Pfam" id="PF00072">
    <property type="entry name" value="Response_reg"/>
    <property type="match status" value="1"/>
</dbReference>
<feature type="DNA-binding region" description="OmpR/PhoB-type" evidence="7">
    <location>
        <begin position="123"/>
        <end position="221"/>
    </location>
</feature>
<comment type="caution">
    <text evidence="10">The sequence shown here is derived from an EMBL/GenBank/DDBJ whole genome shotgun (WGS) entry which is preliminary data.</text>
</comment>
<evidence type="ECO:0000256" key="2">
    <source>
        <dbReference type="ARBA" id="ARBA00023012"/>
    </source>
</evidence>
<feature type="modified residue" description="4-aspartylphosphate" evidence="6">
    <location>
        <position position="51"/>
    </location>
</feature>
<dbReference type="FunFam" id="1.10.10.10:FF:000005">
    <property type="entry name" value="Two-component system response regulator"/>
    <property type="match status" value="1"/>
</dbReference>
<dbReference type="Proteomes" id="UP000308271">
    <property type="component" value="Unassembled WGS sequence"/>
</dbReference>
<dbReference type="Gene3D" id="6.10.250.690">
    <property type="match status" value="1"/>
</dbReference>
<dbReference type="GO" id="GO:0006355">
    <property type="term" value="P:regulation of DNA-templated transcription"/>
    <property type="evidence" value="ECO:0007669"/>
    <property type="project" value="InterPro"/>
</dbReference>
<keyword evidence="3" id="KW-0805">Transcription regulation</keyword>
<dbReference type="GO" id="GO:0032993">
    <property type="term" value="C:protein-DNA complex"/>
    <property type="evidence" value="ECO:0007669"/>
    <property type="project" value="TreeGrafter"/>
</dbReference>
<evidence type="ECO:0000256" key="6">
    <source>
        <dbReference type="PROSITE-ProRule" id="PRU00169"/>
    </source>
</evidence>
<dbReference type="GO" id="GO:0005829">
    <property type="term" value="C:cytosol"/>
    <property type="evidence" value="ECO:0007669"/>
    <property type="project" value="TreeGrafter"/>
</dbReference>
<reference evidence="10 11" key="1">
    <citation type="submission" date="2019-05" db="EMBL/GenBank/DDBJ databases">
        <title>Draft Whole-Genome sequence of the green sulfur bacterium Chlorobaculum thiosulfatiphilum DSM 249.</title>
        <authorList>
            <person name="Meyer T.E."/>
            <person name="Kyndt J.A."/>
        </authorList>
    </citation>
    <scope>NUCLEOTIDE SEQUENCE [LARGE SCALE GENOMIC DNA]</scope>
    <source>
        <strain evidence="10 11">DSM 249</strain>
    </source>
</reference>
<evidence type="ECO:0000313" key="10">
    <source>
        <dbReference type="EMBL" id="TNJ37549.1"/>
    </source>
</evidence>
<dbReference type="SUPFAM" id="SSF46894">
    <property type="entry name" value="C-terminal effector domain of the bipartite response regulators"/>
    <property type="match status" value="1"/>
</dbReference>
<dbReference type="Gene3D" id="3.40.50.2300">
    <property type="match status" value="1"/>
</dbReference>
<evidence type="ECO:0000256" key="1">
    <source>
        <dbReference type="ARBA" id="ARBA00022553"/>
    </source>
</evidence>
<keyword evidence="11" id="KW-1185">Reference proteome</keyword>
<keyword evidence="5" id="KW-0804">Transcription</keyword>
<protein>
    <submittedName>
        <fullName evidence="10">Response regulator transcription factor</fullName>
    </submittedName>
</protein>
<dbReference type="EMBL" id="VDCH01000027">
    <property type="protein sequence ID" value="TNJ37549.1"/>
    <property type="molecule type" value="Genomic_DNA"/>
</dbReference>
<evidence type="ECO:0000256" key="4">
    <source>
        <dbReference type="ARBA" id="ARBA00023125"/>
    </source>
</evidence>
<keyword evidence="2" id="KW-0902">Two-component regulatory system</keyword>
<feature type="domain" description="Response regulatory" evidence="8">
    <location>
        <begin position="2"/>
        <end position="116"/>
    </location>
</feature>
<dbReference type="SMART" id="SM00448">
    <property type="entry name" value="REC"/>
    <property type="match status" value="1"/>
</dbReference>
<keyword evidence="1 6" id="KW-0597">Phosphoprotein</keyword>
<dbReference type="OrthoDB" id="9790442at2"/>
<dbReference type="Pfam" id="PF00486">
    <property type="entry name" value="Trans_reg_C"/>
    <property type="match status" value="1"/>
</dbReference>
<name>A0A5C4S332_CHLTI</name>
<dbReference type="InterPro" id="IPR039420">
    <property type="entry name" value="WalR-like"/>
</dbReference>
<dbReference type="PANTHER" id="PTHR48111">
    <property type="entry name" value="REGULATOR OF RPOS"/>
    <property type="match status" value="1"/>
</dbReference>
<dbReference type="AlphaFoldDB" id="A0A5C4S332"/>
<dbReference type="FunFam" id="3.40.50.2300:FF:000001">
    <property type="entry name" value="DNA-binding response regulator PhoB"/>
    <property type="match status" value="1"/>
</dbReference>
<dbReference type="GO" id="GO:0000976">
    <property type="term" value="F:transcription cis-regulatory region binding"/>
    <property type="evidence" value="ECO:0007669"/>
    <property type="project" value="TreeGrafter"/>
</dbReference>
<evidence type="ECO:0000259" key="8">
    <source>
        <dbReference type="PROSITE" id="PS50110"/>
    </source>
</evidence>
<dbReference type="SUPFAM" id="SSF52172">
    <property type="entry name" value="CheY-like"/>
    <property type="match status" value="1"/>
</dbReference>
<evidence type="ECO:0000313" key="11">
    <source>
        <dbReference type="Proteomes" id="UP000308271"/>
    </source>
</evidence>
<feature type="domain" description="OmpR/PhoB-type" evidence="9">
    <location>
        <begin position="123"/>
        <end position="221"/>
    </location>
</feature>
<dbReference type="PROSITE" id="PS51755">
    <property type="entry name" value="OMPR_PHOB"/>
    <property type="match status" value="1"/>
</dbReference>
<dbReference type="PROSITE" id="PS50110">
    <property type="entry name" value="RESPONSE_REGULATORY"/>
    <property type="match status" value="1"/>
</dbReference>
<dbReference type="InterPro" id="IPR001867">
    <property type="entry name" value="OmpR/PhoB-type_DNA-bd"/>
</dbReference>
<evidence type="ECO:0000259" key="9">
    <source>
        <dbReference type="PROSITE" id="PS51755"/>
    </source>
</evidence>
<dbReference type="CDD" id="cd00383">
    <property type="entry name" value="trans_reg_C"/>
    <property type="match status" value="1"/>
</dbReference>
<organism evidence="10 11">
    <name type="scientific">Chlorobaculum thiosulfatiphilum</name>
    <name type="common">Chlorobium limicola f.sp. thiosulfatophilum</name>
    <dbReference type="NCBI Taxonomy" id="115852"/>
    <lineage>
        <taxon>Bacteria</taxon>
        <taxon>Pseudomonadati</taxon>
        <taxon>Chlorobiota</taxon>
        <taxon>Chlorobiia</taxon>
        <taxon>Chlorobiales</taxon>
        <taxon>Chlorobiaceae</taxon>
        <taxon>Chlorobaculum</taxon>
    </lineage>
</organism>
<dbReference type="RefSeq" id="WP_139457572.1">
    <property type="nucleotide sequence ID" value="NZ_VDCH01000027.1"/>
</dbReference>
<dbReference type="PANTHER" id="PTHR48111:SF22">
    <property type="entry name" value="REGULATOR OF RPOS"/>
    <property type="match status" value="1"/>
</dbReference>
<accession>A0A5C4S332</accession>
<dbReference type="CDD" id="cd19935">
    <property type="entry name" value="REC_OmpR_CusR-like"/>
    <property type="match status" value="1"/>
</dbReference>
<dbReference type="InterPro" id="IPR011006">
    <property type="entry name" value="CheY-like_superfamily"/>
</dbReference>
<dbReference type="InterPro" id="IPR036388">
    <property type="entry name" value="WH-like_DNA-bd_sf"/>
</dbReference>
<evidence type="ECO:0000256" key="5">
    <source>
        <dbReference type="ARBA" id="ARBA00023163"/>
    </source>
</evidence>
<dbReference type="InterPro" id="IPR016032">
    <property type="entry name" value="Sig_transdc_resp-reg_C-effctor"/>
</dbReference>